<evidence type="ECO:0000313" key="4">
    <source>
        <dbReference type="EMBL" id="NOL60900.1"/>
    </source>
</evidence>
<dbReference type="PANTHER" id="PTHR46401:SF2">
    <property type="entry name" value="GLYCOSYLTRANSFERASE WBBK-RELATED"/>
    <property type="match status" value="1"/>
</dbReference>
<comment type="caution">
    <text evidence="4">The sequence shown here is derived from an EMBL/GenBank/DDBJ whole genome shotgun (WGS) entry which is preliminary data.</text>
</comment>
<organism evidence="4 5">
    <name type="scientific">Ferroplasma acidiphilum</name>
    <dbReference type="NCBI Taxonomy" id="74969"/>
    <lineage>
        <taxon>Archaea</taxon>
        <taxon>Methanobacteriati</taxon>
        <taxon>Thermoplasmatota</taxon>
        <taxon>Thermoplasmata</taxon>
        <taxon>Thermoplasmatales</taxon>
        <taxon>Ferroplasmaceae</taxon>
        <taxon>Ferroplasma</taxon>
    </lineage>
</organism>
<gene>
    <name evidence="4" type="ORF">HLB00_08705</name>
</gene>
<dbReference type="CDD" id="cd03809">
    <property type="entry name" value="GT4_MtfB-like"/>
    <property type="match status" value="1"/>
</dbReference>
<name>A0A7K4FPF2_9ARCH</name>
<proteinExistence type="predicted"/>
<evidence type="ECO:0000313" key="5">
    <source>
        <dbReference type="Proteomes" id="UP000546917"/>
    </source>
</evidence>
<protein>
    <submittedName>
        <fullName evidence="4">Glycosyltransferase family 4 protein</fullName>
    </submittedName>
</protein>
<keyword evidence="1 4" id="KW-0808">Transferase</keyword>
<dbReference type="GO" id="GO:0016757">
    <property type="term" value="F:glycosyltransferase activity"/>
    <property type="evidence" value="ECO:0007669"/>
    <property type="project" value="InterPro"/>
</dbReference>
<dbReference type="EMBL" id="JABGBP010000328">
    <property type="protein sequence ID" value="NOL60900.1"/>
    <property type="molecule type" value="Genomic_DNA"/>
</dbReference>
<reference evidence="4 5" key="1">
    <citation type="submission" date="2020-05" db="EMBL/GenBank/DDBJ databases">
        <authorList>
            <person name="Zhang R."/>
        </authorList>
    </citation>
    <scope>NUCLEOTIDE SEQUENCE [LARGE SCALE GENOMIC DNA]</scope>
    <source>
        <strain evidence="4 5">DSM 28986</strain>
    </source>
</reference>
<dbReference type="Gene3D" id="3.40.50.2000">
    <property type="entry name" value="Glycogen Phosphorylase B"/>
    <property type="match status" value="2"/>
</dbReference>
<dbReference type="Pfam" id="PF13439">
    <property type="entry name" value="Glyco_transf_4"/>
    <property type="match status" value="1"/>
</dbReference>
<dbReference type="Proteomes" id="UP000546917">
    <property type="component" value="Unassembled WGS sequence"/>
</dbReference>
<dbReference type="InterPro" id="IPR028098">
    <property type="entry name" value="Glyco_trans_4-like_N"/>
</dbReference>
<feature type="domain" description="Glycosyl transferase family 1" evidence="2">
    <location>
        <begin position="175"/>
        <end position="314"/>
    </location>
</feature>
<dbReference type="SUPFAM" id="SSF53756">
    <property type="entry name" value="UDP-Glycosyltransferase/glycogen phosphorylase"/>
    <property type="match status" value="1"/>
</dbReference>
<sequence>MVTYITVDSTTTGVGKYAKDLYMLLAPESKIIQFIFNDRYLDNFYKQPYRGFKSTVLNYIFSQYAFKSGIDAINSTSDIIHITSQTMKPMFNNRKMVVTIHDIIPFNRNLAYTQIMEKLKDAYMRSYVRKYLTYDNIITVSNHVKNQIITQFNINEDKISVISPYITDNFFPIPDKELLRKELGLPENKKLILSVSSNAPRKNLAMVKSVMEKLDNSYRLVRIGSRVGNSITFSGVDDEQINKIYNACDILLFPTLEEGFGYPVVEAFKTGLPVLSSDIDIIKEVSDGAAMLANPMDILELTEGVYSILEKKEYYITRGYERAKYYSPENIREKLLSYYKTIK</sequence>
<dbReference type="RefSeq" id="WP_171481991.1">
    <property type="nucleotide sequence ID" value="NZ_JABGBP010000328.1"/>
</dbReference>
<dbReference type="InterPro" id="IPR001296">
    <property type="entry name" value="Glyco_trans_1"/>
</dbReference>
<accession>A0A7K4FPF2</accession>
<dbReference type="Pfam" id="PF00534">
    <property type="entry name" value="Glycos_transf_1"/>
    <property type="match status" value="1"/>
</dbReference>
<feature type="domain" description="Glycosyltransferase subfamily 4-like N-terminal" evidence="3">
    <location>
        <begin position="76"/>
        <end position="164"/>
    </location>
</feature>
<evidence type="ECO:0000256" key="1">
    <source>
        <dbReference type="ARBA" id="ARBA00022679"/>
    </source>
</evidence>
<dbReference type="PANTHER" id="PTHR46401">
    <property type="entry name" value="GLYCOSYLTRANSFERASE WBBK-RELATED"/>
    <property type="match status" value="1"/>
</dbReference>
<evidence type="ECO:0000259" key="3">
    <source>
        <dbReference type="Pfam" id="PF13439"/>
    </source>
</evidence>
<evidence type="ECO:0000259" key="2">
    <source>
        <dbReference type="Pfam" id="PF00534"/>
    </source>
</evidence>
<dbReference type="AlphaFoldDB" id="A0A7K4FPF2"/>